<reference evidence="1" key="1">
    <citation type="journal article" date="2009" name="PLoS Genet.">
        <title>Sequencing, mapping, and analysis of 27,455 maize full-length cDNAs.</title>
        <authorList>
            <person name="Soderlund C."/>
            <person name="Descour A."/>
            <person name="Kudrna D."/>
            <person name="Bomhoff M."/>
            <person name="Boyd L."/>
            <person name="Currie J."/>
            <person name="Angelova A."/>
            <person name="Collura K."/>
            <person name="Wissotski M."/>
            <person name="Ashley E."/>
            <person name="Morrow D."/>
            <person name="Fernandes J."/>
            <person name="Walbot V."/>
            <person name="Yu Y."/>
        </authorList>
    </citation>
    <scope>NUCLEOTIDE SEQUENCE</scope>
    <source>
        <strain evidence="1">B73</strain>
    </source>
</reference>
<dbReference type="EMBL" id="BT068097">
    <property type="protein sequence ID" value="ACN34994.1"/>
    <property type="molecule type" value="mRNA"/>
</dbReference>
<accession>C0PHS6</accession>
<dbReference type="EMBL" id="BT067845">
    <property type="protein sequence ID" value="ACN34742.1"/>
    <property type="molecule type" value="mRNA"/>
</dbReference>
<protein>
    <submittedName>
        <fullName evidence="1">Uncharacterized protein</fullName>
    </submittedName>
</protein>
<sequence length="84" mass="9900">MRNFFSKLLYYRSTFCGCLRVDAILQFQYGNLDALCPPLIQAKKNRKNLVVHVPSIIVHEICKILLEDRRSQQRNNYPCINILM</sequence>
<proteinExistence type="evidence at transcript level"/>
<name>C0PHS6_MAIZE</name>
<dbReference type="AlphaFoldDB" id="C0PHS6"/>
<organism evidence="1">
    <name type="scientific">Zea mays</name>
    <name type="common">Maize</name>
    <dbReference type="NCBI Taxonomy" id="4577"/>
    <lineage>
        <taxon>Eukaryota</taxon>
        <taxon>Viridiplantae</taxon>
        <taxon>Streptophyta</taxon>
        <taxon>Embryophyta</taxon>
        <taxon>Tracheophyta</taxon>
        <taxon>Spermatophyta</taxon>
        <taxon>Magnoliopsida</taxon>
        <taxon>Liliopsida</taxon>
        <taxon>Poales</taxon>
        <taxon>Poaceae</taxon>
        <taxon>PACMAD clade</taxon>
        <taxon>Panicoideae</taxon>
        <taxon>Andropogonodae</taxon>
        <taxon>Andropogoneae</taxon>
        <taxon>Tripsacinae</taxon>
        <taxon>Zea</taxon>
    </lineage>
</organism>
<evidence type="ECO:0000313" key="1">
    <source>
        <dbReference type="EMBL" id="ACN34742.1"/>
    </source>
</evidence>